<dbReference type="InterPro" id="IPR036396">
    <property type="entry name" value="Cyt_P450_sf"/>
</dbReference>
<dbReference type="Proteomes" id="UP000217790">
    <property type="component" value="Unassembled WGS sequence"/>
</dbReference>
<dbReference type="PANTHER" id="PTHR46300">
    <property type="entry name" value="P450, PUTATIVE (EUROFUNG)-RELATED-RELATED"/>
    <property type="match status" value="1"/>
</dbReference>
<keyword evidence="6 10" id="KW-0560">Oxidoreductase</keyword>
<organism evidence="11 12">
    <name type="scientific">Armillaria gallica</name>
    <name type="common">Bulbous honey fungus</name>
    <name type="synonym">Armillaria bulbosa</name>
    <dbReference type="NCBI Taxonomy" id="47427"/>
    <lineage>
        <taxon>Eukaryota</taxon>
        <taxon>Fungi</taxon>
        <taxon>Dikarya</taxon>
        <taxon>Basidiomycota</taxon>
        <taxon>Agaricomycotina</taxon>
        <taxon>Agaricomycetes</taxon>
        <taxon>Agaricomycetidae</taxon>
        <taxon>Agaricales</taxon>
        <taxon>Marasmiineae</taxon>
        <taxon>Physalacriaceae</taxon>
        <taxon>Armillaria</taxon>
    </lineage>
</organism>
<keyword evidence="12" id="KW-1185">Reference proteome</keyword>
<keyword evidence="7 9" id="KW-0408">Iron</keyword>
<dbReference type="InterPro" id="IPR017972">
    <property type="entry name" value="Cyt_P450_CS"/>
</dbReference>
<evidence type="ECO:0000313" key="11">
    <source>
        <dbReference type="EMBL" id="PBK93436.1"/>
    </source>
</evidence>
<accession>A0A2H3E156</accession>
<dbReference type="PROSITE" id="PS00086">
    <property type="entry name" value="CYTOCHROME_P450"/>
    <property type="match status" value="1"/>
</dbReference>
<dbReference type="InterPro" id="IPR050364">
    <property type="entry name" value="Cytochrome_P450_fung"/>
</dbReference>
<evidence type="ECO:0000256" key="4">
    <source>
        <dbReference type="ARBA" id="ARBA00022617"/>
    </source>
</evidence>
<evidence type="ECO:0000256" key="3">
    <source>
        <dbReference type="ARBA" id="ARBA00010617"/>
    </source>
</evidence>
<dbReference type="STRING" id="47427.A0A2H3E156"/>
<keyword evidence="8 10" id="KW-0503">Monooxygenase</keyword>
<dbReference type="GO" id="GO:0016705">
    <property type="term" value="F:oxidoreductase activity, acting on paired donors, with incorporation or reduction of molecular oxygen"/>
    <property type="evidence" value="ECO:0007669"/>
    <property type="project" value="InterPro"/>
</dbReference>
<evidence type="ECO:0000256" key="7">
    <source>
        <dbReference type="ARBA" id="ARBA00023004"/>
    </source>
</evidence>
<proteinExistence type="inferred from homology"/>
<dbReference type="SUPFAM" id="SSF48264">
    <property type="entry name" value="Cytochrome P450"/>
    <property type="match status" value="1"/>
</dbReference>
<comment type="similarity">
    <text evidence="3 10">Belongs to the cytochrome P450 family.</text>
</comment>
<dbReference type="EMBL" id="KZ293656">
    <property type="protein sequence ID" value="PBK93436.1"/>
    <property type="molecule type" value="Genomic_DNA"/>
</dbReference>
<comment type="cofactor">
    <cofactor evidence="1 9">
        <name>heme</name>
        <dbReference type="ChEBI" id="CHEBI:30413"/>
    </cofactor>
</comment>
<dbReference type="GO" id="GO:0004497">
    <property type="term" value="F:monooxygenase activity"/>
    <property type="evidence" value="ECO:0007669"/>
    <property type="project" value="UniProtKB-KW"/>
</dbReference>
<evidence type="ECO:0000313" key="12">
    <source>
        <dbReference type="Proteomes" id="UP000217790"/>
    </source>
</evidence>
<dbReference type="InterPro" id="IPR001128">
    <property type="entry name" value="Cyt_P450"/>
</dbReference>
<dbReference type="PRINTS" id="PR00463">
    <property type="entry name" value="EP450I"/>
</dbReference>
<evidence type="ECO:0000256" key="1">
    <source>
        <dbReference type="ARBA" id="ARBA00001971"/>
    </source>
</evidence>
<dbReference type="OMA" id="STFMQWI"/>
<dbReference type="AlphaFoldDB" id="A0A2H3E156"/>
<gene>
    <name evidence="11" type="ORF">ARMGADRAFT_965912</name>
</gene>
<evidence type="ECO:0000256" key="6">
    <source>
        <dbReference type="ARBA" id="ARBA00023002"/>
    </source>
</evidence>
<keyword evidence="4 9" id="KW-0349">Heme</keyword>
<sequence length="508" mass="57147">MFSSMSVQDLLVVIVALVSIWVLFRRNCNNAPLPPGPRGLPLIGNLLDMPSDKEWLTFARWGKEYGDIASVSVLGQRIVIVNSAQAAIDMLDKKSSIFSDRPALVMAGELVGWKKVLGLTPYGARFRDYRRRAHQLFGNNTAMKQFLPLEELETRRFLKRLLAKPEDLSAHIRKTTGSISLRIIYGYEIQEEEDLFVELAEKAMYQFSLSVTSGRFLVNLIPSLRYIPDWFPGAEFKRIAKSWASTRSDMVEKPYEYVKQQMSTGEARISFTSKQLDACTSAEEEVNIKWLTASLYSSGVDTTAASIYAFFKAMILFPEVQAKAQAEIDAVVGNDRLPGFDDREHLPYINALVLEVSRWHAVAPTGVPHLVTEDDVHSGYFIPKGSVVFANIRNMLHDPAVYDKPSEFMPERFIRTENKEPELDPYNVSFGFGRRICPGRVLADASIFISCAMVLAVFNVSKYCEDGIIFEPDIETTSGAVSHPTSFKCTVTPRNEKAFGLINEERFA</sequence>
<keyword evidence="5 9" id="KW-0479">Metal-binding</keyword>
<protein>
    <submittedName>
        <fullName evidence="11">Cytochrome P450</fullName>
    </submittedName>
</protein>
<dbReference type="InParanoid" id="A0A2H3E156"/>
<evidence type="ECO:0000256" key="10">
    <source>
        <dbReference type="RuleBase" id="RU000461"/>
    </source>
</evidence>
<dbReference type="Pfam" id="PF00067">
    <property type="entry name" value="p450"/>
    <property type="match status" value="1"/>
</dbReference>
<evidence type="ECO:0000256" key="2">
    <source>
        <dbReference type="ARBA" id="ARBA00005179"/>
    </source>
</evidence>
<name>A0A2H3E156_ARMGA</name>
<dbReference type="GO" id="GO:0005506">
    <property type="term" value="F:iron ion binding"/>
    <property type="evidence" value="ECO:0007669"/>
    <property type="project" value="InterPro"/>
</dbReference>
<dbReference type="OrthoDB" id="2789670at2759"/>
<dbReference type="CDD" id="cd11065">
    <property type="entry name" value="CYP64-like"/>
    <property type="match status" value="1"/>
</dbReference>
<dbReference type="GO" id="GO:0020037">
    <property type="term" value="F:heme binding"/>
    <property type="evidence" value="ECO:0007669"/>
    <property type="project" value="InterPro"/>
</dbReference>
<dbReference type="InterPro" id="IPR002401">
    <property type="entry name" value="Cyt_P450_E_grp-I"/>
</dbReference>
<reference evidence="12" key="1">
    <citation type="journal article" date="2017" name="Nat. Ecol. Evol.">
        <title>Genome expansion and lineage-specific genetic innovations in the forest pathogenic fungi Armillaria.</title>
        <authorList>
            <person name="Sipos G."/>
            <person name="Prasanna A.N."/>
            <person name="Walter M.C."/>
            <person name="O'Connor E."/>
            <person name="Balint B."/>
            <person name="Krizsan K."/>
            <person name="Kiss B."/>
            <person name="Hess J."/>
            <person name="Varga T."/>
            <person name="Slot J."/>
            <person name="Riley R."/>
            <person name="Boka B."/>
            <person name="Rigling D."/>
            <person name="Barry K."/>
            <person name="Lee J."/>
            <person name="Mihaltcheva S."/>
            <person name="LaButti K."/>
            <person name="Lipzen A."/>
            <person name="Waldron R."/>
            <person name="Moloney N.M."/>
            <person name="Sperisen C."/>
            <person name="Kredics L."/>
            <person name="Vagvoelgyi C."/>
            <person name="Patrignani A."/>
            <person name="Fitzpatrick D."/>
            <person name="Nagy I."/>
            <person name="Doyle S."/>
            <person name="Anderson J.B."/>
            <person name="Grigoriev I.V."/>
            <person name="Gueldener U."/>
            <person name="Muensterkoetter M."/>
            <person name="Nagy L.G."/>
        </authorList>
    </citation>
    <scope>NUCLEOTIDE SEQUENCE [LARGE SCALE GENOMIC DNA]</scope>
    <source>
        <strain evidence="12">Ar21-2</strain>
    </source>
</reference>
<evidence type="ECO:0000256" key="8">
    <source>
        <dbReference type="ARBA" id="ARBA00023033"/>
    </source>
</evidence>
<dbReference type="Gene3D" id="1.10.630.10">
    <property type="entry name" value="Cytochrome P450"/>
    <property type="match status" value="1"/>
</dbReference>
<evidence type="ECO:0000256" key="5">
    <source>
        <dbReference type="ARBA" id="ARBA00022723"/>
    </source>
</evidence>
<feature type="binding site" description="axial binding residue" evidence="9">
    <location>
        <position position="437"/>
    </location>
    <ligand>
        <name>heme</name>
        <dbReference type="ChEBI" id="CHEBI:30413"/>
    </ligand>
    <ligandPart>
        <name>Fe</name>
        <dbReference type="ChEBI" id="CHEBI:18248"/>
    </ligandPart>
</feature>
<dbReference type="PANTHER" id="PTHR46300:SF7">
    <property type="entry name" value="P450, PUTATIVE (EUROFUNG)-RELATED"/>
    <property type="match status" value="1"/>
</dbReference>
<evidence type="ECO:0000256" key="9">
    <source>
        <dbReference type="PIRSR" id="PIRSR602401-1"/>
    </source>
</evidence>
<comment type="pathway">
    <text evidence="2">Secondary metabolite biosynthesis.</text>
</comment>